<evidence type="ECO:0000256" key="1">
    <source>
        <dbReference type="ARBA" id="ARBA00004141"/>
    </source>
</evidence>
<proteinExistence type="inferred from homology"/>
<dbReference type="RefSeq" id="XP_033656669.1">
    <property type="nucleotide sequence ID" value="XM_033800742.1"/>
</dbReference>
<evidence type="ECO:0000313" key="10">
    <source>
        <dbReference type="Proteomes" id="UP000800097"/>
    </source>
</evidence>
<keyword evidence="2 7" id="KW-0812">Transmembrane</keyword>
<evidence type="ECO:0000256" key="2">
    <source>
        <dbReference type="ARBA" id="ARBA00022692"/>
    </source>
</evidence>
<feature type="transmembrane region" description="Helical" evidence="7">
    <location>
        <begin position="179"/>
        <end position="206"/>
    </location>
</feature>
<name>A0A6A6JR57_WESOR</name>
<sequence length="445" mass="48950">MEDDPSNANPPPLNRPETILGVVISFVVLANIAIALRLYVRIRARLLGWDDLFVVLAGIAVTIGSSLTCLMPDYGLGKHFWTLTVAHRMEYFKHIWSTNAAYTASTTCIKLALLLQYLRLFDISSRKLPTTLTRAMIILISLWGATFFLLALFSCRPIAKNWNWMLPGTCVAWGSKDANVFFACWAAHAASNMMFDILVFALPTPFLRDLRMQGKTRVGLVALFSLGGIVVILSIARLISLCLKRAGTVPVFDPSYATPSIYIFSVLEVNIAILCASIPIFWPLVTSLSLNQIFVVNEIEVRSQRRGSAPRDDGGAPVGIPGFDVEMGKRLTRVSAVVVYEKEGALRGRGEGEDDDDGLDFKCRETVKRPTKALSKSNNSRHLHNDSKHSDVSYFSSSSSSGGKSLQIEIGRRFSQESQRGLNTGRLAHCRSETTLGGSERSGSP</sequence>
<evidence type="ECO:0000256" key="6">
    <source>
        <dbReference type="SAM" id="MobiDB-lite"/>
    </source>
</evidence>
<dbReference type="PANTHER" id="PTHR33048:SF47">
    <property type="entry name" value="INTEGRAL MEMBRANE PROTEIN-RELATED"/>
    <property type="match status" value="1"/>
</dbReference>
<keyword evidence="4 7" id="KW-0472">Membrane</keyword>
<dbReference type="AlphaFoldDB" id="A0A6A6JR57"/>
<dbReference type="InterPro" id="IPR052337">
    <property type="entry name" value="SAT4-like"/>
</dbReference>
<evidence type="ECO:0000256" key="7">
    <source>
        <dbReference type="SAM" id="Phobius"/>
    </source>
</evidence>
<comment type="similarity">
    <text evidence="5">Belongs to the SAT4 family.</text>
</comment>
<feature type="transmembrane region" description="Helical" evidence="7">
    <location>
        <begin position="52"/>
        <end position="74"/>
    </location>
</feature>
<dbReference type="GO" id="GO:0016020">
    <property type="term" value="C:membrane"/>
    <property type="evidence" value="ECO:0007669"/>
    <property type="project" value="UniProtKB-SubCell"/>
</dbReference>
<evidence type="ECO:0000256" key="5">
    <source>
        <dbReference type="ARBA" id="ARBA00038359"/>
    </source>
</evidence>
<protein>
    <recommendedName>
        <fullName evidence="8">Rhodopsin domain-containing protein</fullName>
    </recommendedName>
</protein>
<dbReference type="EMBL" id="ML986487">
    <property type="protein sequence ID" value="KAF2279130.1"/>
    <property type="molecule type" value="Genomic_DNA"/>
</dbReference>
<dbReference type="PANTHER" id="PTHR33048">
    <property type="entry name" value="PTH11-LIKE INTEGRAL MEMBRANE PROTEIN (AFU_ORTHOLOGUE AFUA_5G11245)"/>
    <property type="match status" value="1"/>
</dbReference>
<reference evidence="9" key="1">
    <citation type="journal article" date="2020" name="Stud. Mycol.">
        <title>101 Dothideomycetes genomes: a test case for predicting lifestyles and emergence of pathogens.</title>
        <authorList>
            <person name="Haridas S."/>
            <person name="Albert R."/>
            <person name="Binder M."/>
            <person name="Bloem J."/>
            <person name="Labutti K."/>
            <person name="Salamov A."/>
            <person name="Andreopoulos B."/>
            <person name="Baker S."/>
            <person name="Barry K."/>
            <person name="Bills G."/>
            <person name="Bluhm B."/>
            <person name="Cannon C."/>
            <person name="Castanera R."/>
            <person name="Culley D."/>
            <person name="Daum C."/>
            <person name="Ezra D."/>
            <person name="Gonzalez J."/>
            <person name="Henrissat B."/>
            <person name="Kuo A."/>
            <person name="Liang C."/>
            <person name="Lipzen A."/>
            <person name="Lutzoni F."/>
            <person name="Magnuson J."/>
            <person name="Mondo S."/>
            <person name="Nolan M."/>
            <person name="Ohm R."/>
            <person name="Pangilinan J."/>
            <person name="Park H.-J."/>
            <person name="Ramirez L."/>
            <person name="Alfaro M."/>
            <person name="Sun H."/>
            <person name="Tritt A."/>
            <person name="Yoshinaga Y."/>
            <person name="Zwiers L.-H."/>
            <person name="Turgeon B."/>
            <person name="Goodwin S."/>
            <person name="Spatafora J."/>
            <person name="Crous P."/>
            <person name="Grigoriev I."/>
        </authorList>
    </citation>
    <scope>NUCLEOTIDE SEQUENCE</scope>
    <source>
        <strain evidence="9">CBS 379.55</strain>
    </source>
</reference>
<dbReference type="Proteomes" id="UP000800097">
    <property type="component" value="Unassembled WGS sequence"/>
</dbReference>
<feature type="compositionally biased region" description="Polar residues" evidence="6">
    <location>
        <begin position="433"/>
        <end position="445"/>
    </location>
</feature>
<dbReference type="GeneID" id="54553917"/>
<feature type="transmembrane region" description="Helical" evidence="7">
    <location>
        <begin position="260"/>
        <end position="282"/>
    </location>
</feature>
<evidence type="ECO:0000256" key="4">
    <source>
        <dbReference type="ARBA" id="ARBA00023136"/>
    </source>
</evidence>
<keyword evidence="10" id="KW-1185">Reference proteome</keyword>
<feature type="transmembrane region" description="Helical" evidence="7">
    <location>
        <begin position="218"/>
        <end position="240"/>
    </location>
</feature>
<comment type="subcellular location">
    <subcellularLocation>
        <location evidence="1">Membrane</location>
        <topology evidence="1">Multi-pass membrane protein</topology>
    </subcellularLocation>
</comment>
<keyword evidence="3 7" id="KW-1133">Transmembrane helix</keyword>
<feature type="transmembrane region" description="Helical" evidence="7">
    <location>
        <begin position="94"/>
        <end position="115"/>
    </location>
</feature>
<feature type="transmembrane region" description="Helical" evidence="7">
    <location>
        <begin position="20"/>
        <end position="40"/>
    </location>
</feature>
<dbReference type="InterPro" id="IPR049326">
    <property type="entry name" value="Rhodopsin_dom_fungi"/>
</dbReference>
<evidence type="ECO:0000259" key="8">
    <source>
        <dbReference type="Pfam" id="PF20684"/>
    </source>
</evidence>
<feature type="compositionally biased region" description="Low complexity" evidence="6">
    <location>
        <begin position="392"/>
        <end position="405"/>
    </location>
</feature>
<evidence type="ECO:0000313" key="9">
    <source>
        <dbReference type="EMBL" id="KAF2279130.1"/>
    </source>
</evidence>
<accession>A0A6A6JR57</accession>
<gene>
    <name evidence="9" type="ORF">EI97DRAFT_456523</name>
</gene>
<dbReference type="OrthoDB" id="61113at2759"/>
<feature type="transmembrane region" description="Helical" evidence="7">
    <location>
        <begin position="136"/>
        <end position="159"/>
    </location>
</feature>
<organism evidence="9 10">
    <name type="scientific">Westerdykella ornata</name>
    <dbReference type="NCBI Taxonomy" id="318751"/>
    <lineage>
        <taxon>Eukaryota</taxon>
        <taxon>Fungi</taxon>
        <taxon>Dikarya</taxon>
        <taxon>Ascomycota</taxon>
        <taxon>Pezizomycotina</taxon>
        <taxon>Dothideomycetes</taxon>
        <taxon>Pleosporomycetidae</taxon>
        <taxon>Pleosporales</taxon>
        <taxon>Sporormiaceae</taxon>
        <taxon>Westerdykella</taxon>
    </lineage>
</organism>
<feature type="domain" description="Rhodopsin" evidence="8">
    <location>
        <begin position="36"/>
        <end position="285"/>
    </location>
</feature>
<evidence type="ECO:0000256" key="3">
    <source>
        <dbReference type="ARBA" id="ARBA00022989"/>
    </source>
</evidence>
<feature type="region of interest" description="Disordered" evidence="6">
    <location>
        <begin position="370"/>
        <end position="445"/>
    </location>
</feature>
<dbReference type="Pfam" id="PF20684">
    <property type="entry name" value="Fung_rhodopsin"/>
    <property type="match status" value="1"/>
</dbReference>